<evidence type="ECO:0000256" key="9">
    <source>
        <dbReference type="SAM" id="MobiDB-lite"/>
    </source>
</evidence>
<feature type="compositionally biased region" description="Acidic residues" evidence="9">
    <location>
        <begin position="639"/>
        <end position="650"/>
    </location>
</feature>
<keyword evidence="4" id="KW-0256">Endoplasmic reticulum</keyword>
<dbReference type="EMBL" id="MCBQ01011501">
    <property type="protein sequence ID" value="RKF65935.1"/>
    <property type="molecule type" value="Genomic_DNA"/>
</dbReference>
<comment type="caution">
    <text evidence="12">The sequence shown here is derived from an EMBL/GenBank/DDBJ whole genome shotgun (WGS) entry which is preliminary data.</text>
</comment>
<dbReference type="InterPro" id="IPR004179">
    <property type="entry name" value="Sec63-dom"/>
</dbReference>
<dbReference type="SMART" id="SM00973">
    <property type="entry name" value="Sec63"/>
    <property type="match status" value="1"/>
</dbReference>
<name>A0A420I8E7_9PEZI</name>
<dbReference type="GO" id="GO:0006614">
    <property type="term" value="P:SRP-dependent cotranslational protein targeting to membrane"/>
    <property type="evidence" value="ECO:0007669"/>
    <property type="project" value="TreeGrafter"/>
</dbReference>
<keyword evidence="8" id="KW-0143">Chaperone</keyword>
<dbReference type="Pfam" id="PF02889">
    <property type="entry name" value="Sec63"/>
    <property type="match status" value="1"/>
</dbReference>
<keyword evidence="3 10" id="KW-0812">Transmembrane</keyword>
<comment type="subcellular location">
    <subcellularLocation>
        <location evidence="1">Endoplasmic reticulum membrane</location>
        <topology evidence="1">Multi-pass membrane protein</topology>
    </subcellularLocation>
</comment>
<proteinExistence type="predicted"/>
<dbReference type="CDD" id="cd06257">
    <property type="entry name" value="DnaJ"/>
    <property type="match status" value="1"/>
</dbReference>
<evidence type="ECO:0000256" key="5">
    <source>
        <dbReference type="ARBA" id="ARBA00022927"/>
    </source>
</evidence>
<keyword evidence="2" id="KW-0813">Transport</keyword>
<feature type="region of interest" description="Disordered" evidence="9">
    <location>
        <begin position="639"/>
        <end position="708"/>
    </location>
</feature>
<evidence type="ECO:0000256" key="10">
    <source>
        <dbReference type="SAM" id="Phobius"/>
    </source>
</evidence>
<keyword evidence="6 10" id="KW-1133">Transmembrane helix</keyword>
<evidence type="ECO:0000256" key="2">
    <source>
        <dbReference type="ARBA" id="ARBA00022448"/>
    </source>
</evidence>
<dbReference type="GO" id="GO:0006620">
    <property type="term" value="P:post-translational protein targeting to endoplasmic reticulum membrane"/>
    <property type="evidence" value="ECO:0007669"/>
    <property type="project" value="TreeGrafter"/>
</dbReference>
<dbReference type="AlphaFoldDB" id="A0A420I8E7"/>
<sequence>MSGTDYSYDDEGQFFPFFFLTITAIITIPLTYSLLKPSSDDAAKKPKLKSDFVPKHAELIDDLRNVQKRRELKIKRIFTVIIGWLAILGMVYLILITSRTVSKIWNPYDILGISESATEKQIKSHYRRMSLKFHPDKVRPDPRKNETVQSLNDYFVELTKAYKALTDEEIRNNYIQFGHPDGKQSYSIGIALPKIIIAEGNGKYVLIIYATLLGVLLPYLVGSWWYGTQRMSKENILIESANKLFREFKENITRGELLRALSTGVEFRTLLKDKKVMSRFESLESKILSVDEAEGEEAYACGMTKKNRLELEAMEVDAPRKALGLLWAYLGRVELDDAVLDRKKFEVAPIAYSLNTSFMVISFAFGSTTPVLNSYLTTQSLMQAIPPGGSPLLQLPYFTKKITNTIDGSSKNHLTIQDYMKLPRHYRRKISIGKGLLTVPQYKVAVTFARQMPYLQIEKTFFKVTGEKFVTSNSLVTLVIKSRVIPPGSSNVPEIDEVDLEDIDSDVEDLDTSLERKNPNEKNGKAKNQVKSFQPPLTHSPYFSRDYSPKWHVFLADSKQGKIAVPPFTFTSFDKPIFDDNGKPTFNVQTFKAQFQSPPQAGQYKFTMHMICDSYIGFDSKMDILLTVEDSSKIVEIQEEDDISEPDEDSIAGQMHALKTGGLSSSTKKKRISKEHTKDSSDGESDSDEETLDEAGDTSETNTDTDED</sequence>
<organism evidence="12 13">
    <name type="scientific">Golovinomyces cichoracearum</name>
    <dbReference type="NCBI Taxonomy" id="62708"/>
    <lineage>
        <taxon>Eukaryota</taxon>
        <taxon>Fungi</taxon>
        <taxon>Dikarya</taxon>
        <taxon>Ascomycota</taxon>
        <taxon>Pezizomycotina</taxon>
        <taxon>Leotiomycetes</taxon>
        <taxon>Erysiphales</taxon>
        <taxon>Erysiphaceae</taxon>
        <taxon>Golovinomyces</taxon>
    </lineage>
</organism>
<dbReference type="Gene3D" id="2.60.40.150">
    <property type="entry name" value="C2 domain"/>
    <property type="match status" value="1"/>
</dbReference>
<feature type="transmembrane region" description="Helical" evidence="10">
    <location>
        <begin position="204"/>
        <end position="226"/>
    </location>
</feature>
<dbReference type="STRING" id="62708.A0A420I8E7"/>
<dbReference type="GO" id="GO:0008320">
    <property type="term" value="F:protein transmembrane transporter activity"/>
    <property type="evidence" value="ECO:0007669"/>
    <property type="project" value="TreeGrafter"/>
</dbReference>
<feature type="transmembrane region" description="Helical" evidence="10">
    <location>
        <begin position="77"/>
        <end position="96"/>
    </location>
</feature>
<dbReference type="FunFam" id="1.10.287.110:FF:000039">
    <property type="entry name" value="Protein translocation complex component (Npl1)"/>
    <property type="match status" value="1"/>
</dbReference>
<feature type="compositionally biased region" description="Acidic residues" evidence="9">
    <location>
        <begin position="682"/>
        <end position="708"/>
    </location>
</feature>
<evidence type="ECO:0000256" key="8">
    <source>
        <dbReference type="ARBA" id="ARBA00023186"/>
    </source>
</evidence>
<feature type="transmembrane region" description="Helical" evidence="10">
    <location>
        <begin position="350"/>
        <end position="372"/>
    </location>
</feature>
<dbReference type="InterPro" id="IPR001623">
    <property type="entry name" value="DnaJ_domain"/>
</dbReference>
<dbReference type="PRINTS" id="PR00625">
    <property type="entry name" value="JDOMAIN"/>
</dbReference>
<protein>
    <submittedName>
        <fullName evidence="12">Translocation protein sec63</fullName>
    </submittedName>
</protein>
<evidence type="ECO:0000256" key="6">
    <source>
        <dbReference type="ARBA" id="ARBA00022989"/>
    </source>
</evidence>
<dbReference type="PANTHER" id="PTHR24075:SF0">
    <property type="entry name" value="TRANSLOCATION PROTEIN SEC63 HOMOLOG"/>
    <property type="match status" value="1"/>
</dbReference>
<feature type="domain" description="J" evidence="11">
    <location>
        <begin position="106"/>
        <end position="178"/>
    </location>
</feature>
<dbReference type="GO" id="GO:0031207">
    <property type="term" value="C:Sec62/Sec63 complex"/>
    <property type="evidence" value="ECO:0007669"/>
    <property type="project" value="TreeGrafter"/>
</dbReference>
<dbReference type="PROSITE" id="PS50076">
    <property type="entry name" value="DNAJ_2"/>
    <property type="match status" value="1"/>
</dbReference>
<dbReference type="Gene3D" id="1.10.287.110">
    <property type="entry name" value="DnaJ domain"/>
    <property type="match status" value="1"/>
</dbReference>
<evidence type="ECO:0000256" key="4">
    <source>
        <dbReference type="ARBA" id="ARBA00022824"/>
    </source>
</evidence>
<keyword evidence="7 10" id="KW-0472">Membrane</keyword>
<feature type="compositionally biased region" description="Basic and acidic residues" evidence="9">
    <location>
        <begin position="513"/>
        <end position="524"/>
    </location>
</feature>
<feature type="transmembrane region" description="Helical" evidence="10">
    <location>
        <begin position="14"/>
        <end position="35"/>
    </location>
</feature>
<dbReference type="PANTHER" id="PTHR24075">
    <property type="entry name" value="SEC63 DOMAIN-CONTAINING"/>
    <property type="match status" value="1"/>
</dbReference>
<feature type="region of interest" description="Disordered" evidence="9">
    <location>
        <begin position="512"/>
        <end position="536"/>
    </location>
</feature>
<dbReference type="InterPro" id="IPR036869">
    <property type="entry name" value="J_dom_sf"/>
</dbReference>
<dbReference type="SMART" id="SM00271">
    <property type="entry name" value="DnaJ"/>
    <property type="match status" value="1"/>
</dbReference>
<keyword evidence="5" id="KW-0653">Protein transport</keyword>
<gene>
    <name evidence="12" type="ORF">GcM3_115009</name>
</gene>
<dbReference type="SUPFAM" id="SSF46565">
    <property type="entry name" value="Chaperone J-domain"/>
    <property type="match status" value="1"/>
</dbReference>
<accession>A0A420I8E7</accession>
<evidence type="ECO:0000256" key="1">
    <source>
        <dbReference type="ARBA" id="ARBA00004477"/>
    </source>
</evidence>
<dbReference type="Proteomes" id="UP000283383">
    <property type="component" value="Unassembled WGS sequence"/>
</dbReference>
<evidence type="ECO:0000259" key="11">
    <source>
        <dbReference type="PROSITE" id="PS50076"/>
    </source>
</evidence>
<dbReference type="SUPFAM" id="SSF81296">
    <property type="entry name" value="E set domains"/>
    <property type="match status" value="1"/>
</dbReference>
<evidence type="ECO:0000256" key="7">
    <source>
        <dbReference type="ARBA" id="ARBA00023136"/>
    </source>
</evidence>
<dbReference type="Pfam" id="PF00226">
    <property type="entry name" value="DnaJ"/>
    <property type="match status" value="1"/>
</dbReference>
<dbReference type="InterPro" id="IPR035892">
    <property type="entry name" value="C2_domain_sf"/>
</dbReference>
<dbReference type="InterPro" id="IPR014756">
    <property type="entry name" value="Ig_E-set"/>
</dbReference>
<reference evidence="12 13" key="1">
    <citation type="journal article" date="2018" name="BMC Genomics">
        <title>Comparative genome analyses reveal sequence features reflecting distinct modes of host-adaptation between dicot and monocot powdery mildew.</title>
        <authorList>
            <person name="Wu Y."/>
            <person name="Ma X."/>
            <person name="Pan Z."/>
            <person name="Kale S.D."/>
            <person name="Song Y."/>
            <person name="King H."/>
            <person name="Zhang Q."/>
            <person name="Presley C."/>
            <person name="Deng X."/>
            <person name="Wei C.I."/>
            <person name="Xiao S."/>
        </authorList>
    </citation>
    <scope>NUCLEOTIDE SEQUENCE [LARGE SCALE GENOMIC DNA]</scope>
    <source>
        <strain evidence="12">UMSG3</strain>
    </source>
</reference>
<keyword evidence="13" id="KW-1185">Reference proteome</keyword>
<evidence type="ECO:0000256" key="3">
    <source>
        <dbReference type="ARBA" id="ARBA00022692"/>
    </source>
</evidence>
<dbReference type="SUPFAM" id="SSF158702">
    <property type="entry name" value="Sec63 N-terminal domain-like"/>
    <property type="match status" value="1"/>
</dbReference>
<evidence type="ECO:0000313" key="13">
    <source>
        <dbReference type="Proteomes" id="UP000283383"/>
    </source>
</evidence>
<evidence type="ECO:0000313" key="12">
    <source>
        <dbReference type="EMBL" id="RKF65935.1"/>
    </source>
</evidence>
<dbReference type="GO" id="GO:0003723">
    <property type="term" value="F:RNA binding"/>
    <property type="evidence" value="ECO:0007669"/>
    <property type="project" value="TreeGrafter"/>
</dbReference>